<evidence type="ECO:0000313" key="5">
    <source>
        <dbReference type="Proteomes" id="UP000240624"/>
    </source>
</evidence>
<feature type="domain" description="NAD-dependent epimerase/dehydratase" evidence="1">
    <location>
        <begin position="66"/>
        <end position="191"/>
    </location>
</feature>
<reference evidence="3 4" key="1">
    <citation type="submission" date="2017-03" db="EMBL/GenBank/DDBJ databases">
        <authorList>
            <person name="Afonso C.L."/>
            <person name="Miller P.J."/>
            <person name="Scott M.A."/>
            <person name="Spackman E."/>
            <person name="Goraichik I."/>
            <person name="Dimitrov K.M."/>
            <person name="Suarez D.L."/>
            <person name="Swayne D.E."/>
        </authorList>
    </citation>
    <scope>NUCLEOTIDE SEQUENCE [LARGE SCALE GENOMIC DNA]</scope>
    <source>
        <strain evidence="3 4">CECT 8367</strain>
    </source>
</reference>
<dbReference type="Gene3D" id="3.40.50.720">
    <property type="entry name" value="NAD(P)-binding Rossmann-like Domain"/>
    <property type="match status" value="1"/>
</dbReference>
<dbReference type="EMBL" id="FWFY01000008">
    <property type="protein sequence ID" value="SLN57252.1"/>
    <property type="molecule type" value="Genomic_DNA"/>
</dbReference>
<dbReference type="SUPFAM" id="SSF51735">
    <property type="entry name" value="NAD(P)-binding Rossmann-fold domains"/>
    <property type="match status" value="1"/>
</dbReference>
<dbReference type="Proteomes" id="UP000193495">
    <property type="component" value="Unassembled WGS sequence"/>
</dbReference>
<dbReference type="AlphaFoldDB" id="A0A1X6ZPI7"/>
<dbReference type="InterPro" id="IPR001509">
    <property type="entry name" value="Epimerase_deHydtase"/>
</dbReference>
<dbReference type="Proteomes" id="UP000240624">
    <property type="component" value="Unassembled WGS sequence"/>
</dbReference>
<gene>
    <name evidence="2" type="ORF">CLV79_1078</name>
    <name evidence="3" type="ORF">LOS8367_02732</name>
</gene>
<evidence type="ECO:0000313" key="4">
    <source>
        <dbReference type="Proteomes" id="UP000193495"/>
    </source>
</evidence>
<name>A0A1X6ZPI7_9RHOB</name>
<keyword evidence="5" id="KW-1185">Reference proteome</keyword>
<evidence type="ECO:0000313" key="2">
    <source>
        <dbReference type="EMBL" id="PSK85778.1"/>
    </source>
</evidence>
<reference evidence="2 5" key="2">
    <citation type="submission" date="2018-03" db="EMBL/GenBank/DDBJ databases">
        <title>Genomic Encyclopedia of Archaeal and Bacterial Type Strains, Phase II (KMG-II): from individual species to whole genera.</title>
        <authorList>
            <person name="Goeker M."/>
        </authorList>
    </citation>
    <scope>NUCLEOTIDE SEQUENCE [LARGE SCALE GENOMIC DNA]</scope>
    <source>
        <strain evidence="2 5">DSM 29956</strain>
    </source>
</reference>
<dbReference type="InterPro" id="IPR036291">
    <property type="entry name" value="NAD(P)-bd_dom_sf"/>
</dbReference>
<evidence type="ECO:0000259" key="1">
    <source>
        <dbReference type="Pfam" id="PF01370"/>
    </source>
</evidence>
<organism evidence="3 4">
    <name type="scientific">Limimaricola soesokkakensis</name>
    <dbReference type="NCBI Taxonomy" id="1343159"/>
    <lineage>
        <taxon>Bacteria</taxon>
        <taxon>Pseudomonadati</taxon>
        <taxon>Pseudomonadota</taxon>
        <taxon>Alphaproteobacteria</taxon>
        <taxon>Rhodobacterales</taxon>
        <taxon>Paracoccaceae</taxon>
        <taxon>Limimaricola</taxon>
    </lineage>
</organism>
<dbReference type="RefSeq" id="WP_085897046.1">
    <property type="nucleotide sequence ID" value="NZ_FWFY01000008.1"/>
</dbReference>
<proteinExistence type="predicted"/>
<protein>
    <submittedName>
        <fullName evidence="3">NAD dependent epimerase/dehydratase family protein</fullName>
    </submittedName>
    <submittedName>
        <fullName evidence="2">Nucleoside-diphosphate-sugar epimerase</fullName>
    </submittedName>
</protein>
<evidence type="ECO:0000313" key="3">
    <source>
        <dbReference type="EMBL" id="SLN57252.1"/>
    </source>
</evidence>
<dbReference type="Pfam" id="PF01370">
    <property type="entry name" value="Epimerase"/>
    <property type="match status" value="1"/>
</dbReference>
<dbReference type="OrthoDB" id="7170465at2"/>
<sequence length="286" mass="31748">MPTVLILGVNGKIGAHSANAFASAGWTVRRYTRGTDMTAAATGCDVIVNGLNPPAYHDWGRIIPAITAQVIDAARASGATVILPGNVYNFGDRGGMWSEATPHRPVARKGRIRVEMERAYRVSGVRTVVLRAGNFIDPDHDSDVMGAVFLRVIRKGRITLPGDADVLQAYAYVPDWARAAVMLAERRDTLERFEDVPFPGHAFTAHELKAELEGATGSTLHFARFPWWAMTLLSPVWELARELREMRYLWNTPHSLSPEKLAQLLPEFRPTELRQVVRARIGLQTQ</sequence>
<dbReference type="EMBL" id="PYGB01000007">
    <property type="protein sequence ID" value="PSK85778.1"/>
    <property type="molecule type" value="Genomic_DNA"/>
</dbReference>
<accession>A0A1X6ZPI7</accession>